<evidence type="ECO:0000256" key="2">
    <source>
        <dbReference type="ARBA" id="ARBA00006275"/>
    </source>
</evidence>
<dbReference type="AlphaFoldDB" id="A0A238YVL7"/>
<dbReference type="OrthoDB" id="5694214at2"/>
<evidence type="ECO:0000256" key="3">
    <source>
        <dbReference type="ARBA" id="ARBA00022729"/>
    </source>
</evidence>
<sequence length="500" mass="55687">MKINRINKIIKTCLYLLFFITISSCDDDLTEELKGDLSISTLTTESDAIALIDGIHNGMFDDGWGYYGAGVMARATDGITDVFKISDIHYAELEKYQWSNENIVAPIWVSIYKVIDRANWALQLIEGMDDSYFGEIGTKNKLLGEASFLRGMAYFDLVGMFGGVPLKLEPTTTDIPGLSRSSASDVYVQIEKDLEFAIANLPANGSSPGRASKGAAYGILAKAQLRQLKWAEAGENIDALIALGVYDLFTEDSFLKLFYESKILDNEFIFSILSMGESYSTASNHHVKFFTPWSYDTGWANVGLPPTIYNTIEEGDERLEVYLDDYPQLYGGALRSAIDQFGFAINRKFGHYNRDVTAPGTGYDAYKNYGISKLGVPVLRYADVLLLKADIENELNGPNGEAYEAINQVRNRSGLGNLQAGLSKEDFRDAVLKERAIELAGEGHRKDDLIRHGLFESTMTRYLSDQGYPVNVTVNHQLMPIPRLELDLNPNMEPNPSNNF</sequence>
<organism evidence="8 9">
    <name type="scientific">Lutibacter flavus</name>
    <dbReference type="NCBI Taxonomy" id="691689"/>
    <lineage>
        <taxon>Bacteria</taxon>
        <taxon>Pseudomonadati</taxon>
        <taxon>Bacteroidota</taxon>
        <taxon>Flavobacteriia</taxon>
        <taxon>Flavobacteriales</taxon>
        <taxon>Flavobacteriaceae</taxon>
        <taxon>Lutibacter</taxon>
    </lineage>
</organism>
<keyword evidence="4" id="KW-0472">Membrane</keyword>
<dbReference type="SUPFAM" id="SSF48452">
    <property type="entry name" value="TPR-like"/>
    <property type="match status" value="1"/>
</dbReference>
<reference evidence="9" key="1">
    <citation type="submission" date="2017-06" db="EMBL/GenBank/DDBJ databases">
        <authorList>
            <person name="Varghese N."/>
            <person name="Submissions S."/>
        </authorList>
    </citation>
    <scope>NUCLEOTIDE SEQUENCE [LARGE SCALE GENOMIC DNA]</scope>
    <source>
        <strain evidence="9">DSM 27993</strain>
    </source>
</reference>
<evidence type="ECO:0000256" key="1">
    <source>
        <dbReference type="ARBA" id="ARBA00004442"/>
    </source>
</evidence>
<comment type="subcellular location">
    <subcellularLocation>
        <location evidence="1">Cell outer membrane</location>
    </subcellularLocation>
</comment>
<feature type="domain" description="RagB/SusD" evidence="6">
    <location>
        <begin position="349"/>
        <end position="496"/>
    </location>
</feature>
<evidence type="ECO:0000256" key="5">
    <source>
        <dbReference type="ARBA" id="ARBA00023237"/>
    </source>
</evidence>
<protein>
    <submittedName>
        <fullName evidence="8">Starch-binding associating with outer membrane</fullName>
    </submittedName>
</protein>
<dbReference type="GO" id="GO:0009279">
    <property type="term" value="C:cell outer membrane"/>
    <property type="evidence" value="ECO:0007669"/>
    <property type="project" value="UniProtKB-SubCell"/>
</dbReference>
<evidence type="ECO:0000313" key="8">
    <source>
        <dbReference type="EMBL" id="SNR74771.1"/>
    </source>
</evidence>
<dbReference type="Pfam" id="PF14322">
    <property type="entry name" value="SusD-like_3"/>
    <property type="match status" value="1"/>
</dbReference>
<feature type="domain" description="SusD-like N-terminal" evidence="7">
    <location>
        <begin position="74"/>
        <end position="224"/>
    </location>
</feature>
<dbReference type="Proteomes" id="UP000198412">
    <property type="component" value="Unassembled WGS sequence"/>
</dbReference>
<dbReference type="CDD" id="cd08977">
    <property type="entry name" value="SusD"/>
    <property type="match status" value="1"/>
</dbReference>
<keyword evidence="3" id="KW-0732">Signal</keyword>
<evidence type="ECO:0000259" key="7">
    <source>
        <dbReference type="Pfam" id="PF14322"/>
    </source>
</evidence>
<dbReference type="Pfam" id="PF07980">
    <property type="entry name" value="SusD_RagB"/>
    <property type="match status" value="1"/>
</dbReference>
<accession>A0A238YVL7</accession>
<evidence type="ECO:0000256" key="4">
    <source>
        <dbReference type="ARBA" id="ARBA00023136"/>
    </source>
</evidence>
<dbReference type="RefSeq" id="WP_089379111.1">
    <property type="nucleotide sequence ID" value="NZ_FZNX01000005.1"/>
</dbReference>
<name>A0A238YVL7_9FLAO</name>
<dbReference type="EMBL" id="FZNX01000005">
    <property type="protein sequence ID" value="SNR74771.1"/>
    <property type="molecule type" value="Genomic_DNA"/>
</dbReference>
<evidence type="ECO:0000259" key="6">
    <source>
        <dbReference type="Pfam" id="PF07980"/>
    </source>
</evidence>
<comment type="similarity">
    <text evidence="2">Belongs to the SusD family.</text>
</comment>
<proteinExistence type="inferred from homology"/>
<keyword evidence="9" id="KW-1185">Reference proteome</keyword>
<dbReference type="InterPro" id="IPR012944">
    <property type="entry name" value="SusD_RagB_dom"/>
</dbReference>
<keyword evidence="5" id="KW-0998">Cell outer membrane</keyword>
<evidence type="ECO:0000313" key="9">
    <source>
        <dbReference type="Proteomes" id="UP000198412"/>
    </source>
</evidence>
<dbReference type="Gene3D" id="1.25.40.390">
    <property type="match status" value="1"/>
</dbReference>
<dbReference type="InterPro" id="IPR033985">
    <property type="entry name" value="SusD-like_N"/>
</dbReference>
<dbReference type="PROSITE" id="PS51257">
    <property type="entry name" value="PROKAR_LIPOPROTEIN"/>
    <property type="match status" value="1"/>
</dbReference>
<dbReference type="InterPro" id="IPR011990">
    <property type="entry name" value="TPR-like_helical_dom_sf"/>
</dbReference>
<gene>
    <name evidence="8" type="ORF">SAMN04488111_2834</name>
</gene>